<dbReference type="Gene3D" id="3.90.226.10">
    <property type="entry name" value="2-enoyl-CoA Hydratase, Chain A, domain 1"/>
    <property type="match status" value="1"/>
</dbReference>
<dbReference type="Pfam" id="PF00378">
    <property type="entry name" value="ECH_1"/>
    <property type="match status" value="1"/>
</dbReference>
<evidence type="ECO:0000256" key="3">
    <source>
        <dbReference type="ARBA" id="ARBA00022946"/>
    </source>
</evidence>
<dbReference type="InterPro" id="IPR001753">
    <property type="entry name" value="Enoyl-CoA_hydra/iso"/>
</dbReference>
<protein>
    <recommendedName>
        <fullName evidence="7">Enoyl-CoA hydratase domain-containing protein 3, mitochondrial</fullName>
    </recommendedName>
</protein>
<evidence type="ECO:0000313" key="9">
    <source>
        <dbReference type="Proteomes" id="UP000594454"/>
    </source>
</evidence>
<keyword evidence="3" id="KW-0809">Transit peptide</keyword>
<keyword evidence="9" id="KW-1185">Reference proteome</keyword>
<keyword evidence="5" id="KW-0496">Mitochondrion</keyword>
<gene>
    <name evidence="8" type="ORF">HERILL_LOCUS10519</name>
</gene>
<dbReference type="InterPro" id="IPR014748">
    <property type="entry name" value="Enoyl-CoA_hydra_C"/>
</dbReference>
<evidence type="ECO:0000256" key="1">
    <source>
        <dbReference type="ARBA" id="ARBA00004173"/>
    </source>
</evidence>
<dbReference type="PANTHER" id="PTHR43602">
    <property type="match status" value="1"/>
</dbReference>
<comment type="subcellular location">
    <subcellularLocation>
        <location evidence="1">Mitochondrion</location>
    </subcellularLocation>
</comment>
<dbReference type="SUPFAM" id="SSF52096">
    <property type="entry name" value="ClpP/crotonase"/>
    <property type="match status" value="1"/>
</dbReference>
<comment type="function">
    <text evidence="6">May play a role in fatty acid biosynthesis and insulin sensitivity.</text>
</comment>
<evidence type="ECO:0000256" key="4">
    <source>
        <dbReference type="ARBA" id="ARBA00023098"/>
    </source>
</evidence>
<organism evidence="8 9">
    <name type="scientific">Hermetia illucens</name>
    <name type="common">Black soldier fly</name>
    <dbReference type="NCBI Taxonomy" id="343691"/>
    <lineage>
        <taxon>Eukaryota</taxon>
        <taxon>Metazoa</taxon>
        <taxon>Ecdysozoa</taxon>
        <taxon>Arthropoda</taxon>
        <taxon>Hexapoda</taxon>
        <taxon>Insecta</taxon>
        <taxon>Pterygota</taxon>
        <taxon>Neoptera</taxon>
        <taxon>Endopterygota</taxon>
        <taxon>Diptera</taxon>
        <taxon>Brachycera</taxon>
        <taxon>Stratiomyomorpha</taxon>
        <taxon>Stratiomyidae</taxon>
        <taxon>Hermetiinae</taxon>
        <taxon>Hermetia</taxon>
    </lineage>
</organism>
<dbReference type="GO" id="GO:0016836">
    <property type="term" value="F:hydro-lyase activity"/>
    <property type="evidence" value="ECO:0007669"/>
    <property type="project" value="TreeGrafter"/>
</dbReference>
<name>A0A7R8YXF5_HERIL</name>
<dbReference type="OMA" id="SCDMVVC"/>
<dbReference type="GO" id="GO:0006631">
    <property type="term" value="P:fatty acid metabolic process"/>
    <property type="evidence" value="ECO:0007669"/>
    <property type="project" value="UniProtKB-KW"/>
</dbReference>
<dbReference type="FunCoup" id="A0A7R8YXF5">
    <property type="interactions" value="699"/>
</dbReference>
<keyword evidence="4" id="KW-0443">Lipid metabolism</keyword>
<dbReference type="InParanoid" id="A0A7R8YXF5"/>
<dbReference type="GO" id="GO:0005739">
    <property type="term" value="C:mitochondrion"/>
    <property type="evidence" value="ECO:0007669"/>
    <property type="project" value="UniProtKB-SubCell"/>
</dbReference>
<dbReference type="AlphaFoldDB" id="A0A7R8YXF5"/>
<dbReference type="PANTHER" id="PTHR43602:SF1">
    <property type="entry name" value="ENOYL-COA HYDRATASE DOMAIN-CONTAINING PROTEIN 3, MITOCHONDRIAL"/>
    <property type="match status" value="1"/>
</dbReference>
<dbReference type="OrthoDB" id="2139957at2759"/>
<keyword evidence="2" id="KW-0276">Fatty acid metabolism</keyword>
<evidence type="ECO:0000256" key="6">
    <source>
        <dbReference type="ARBA" id="ARBA00037410"/>
    </source>
</evidence>
<evidence type="ECO:0000256" key="7">
    <source>
        <dbReference type="ARBA" id="ARBA00040545"/>
    </source>
</evidence>
<evidence type="ECO:0000256" key="2">
    <source>
        <dbReference type="ARBA" id="ARBA00022832"/>
    </source>
</evidence>
<accession>A0A7R8YXF5</accession>
<sequence length="280" mass="30764">MLRILPKSLRYANIKKFHTSGVSHRSLVTCTDKDGIREFALNDPKRRNALSMEMMDELLAGLTTGLDDRNIGCAVISSTGSVFSSGHNFKELAPEEGYDNHKKVFTKCADLMRAIHNAPVPIIAKVDGLAAAGGCQLVASCDIVVCTDRSSFSTPGANFGLFCSTPGIAISRTIPRNKALYMLFTGLPISAQEAYIAGLVSQVVPQNELDKKVNEICRSIISKSRNVLELGKQFYHKQILMDIETAYECGATVMADNLNLPDGQEGVRSFFDKRRPKWKK</sequence>
<proteinExistence type="predicted"/>
<dbReference type="CDD" id="cd06558">
    <property type="entry name" value="crotonase-like"/>
    <property type="match status" value="1"/>
</dbReference>
<dbReference type="InterPro" id="IPR029045">
    <property type="entry name" value="ClpP/crotonase-like_dom_sf"/>
</dbReference>
<evidence type="ECO:0000256" key="5">
    <source>
        <dbReference type="ARBA" id="ARBA00023128"/>
    </source>
</evidence>
<evidence type="ECO:0000313" key="8">
    <source>
        <dbReference type="EMBL" id="CAD7087842.1"/>
    </source>
</evidence>
<dbReference type="Gene3D" id="1.10.12.10">
    <property type="entry name" value="Lyase 2-enoyl-coa Hydratase, Chain A, domain 2"/>
    <property type="match status" value="1"/>
</dbReference>
<reference evidence="8 9" key="1">
    <citation type="submission" date="2020-11" db="EMBL/GenBank/DDBJ databases">
        <authorList>
            <person name="Wallbank WR R."/>
            <person name="Pardo Diaz C."/>
            <person name="Kozak K."/>
            <person name="Martin S."/>
            <person name="Jiggins C."/>
            <person name="Moest M."/>
            <person name="Warren A I."/>
            <person name="Generalovic N T."/>
            <person name="Byers J.R.P. K."/>
            <person name="Montejo-Kovacevich G."/>
            <person name="Yen C E."/>
        </authorList>
    </citation>
    <scope>NUCLEOTIDE SEQUENCE [LARGE SCALE GENOMIC DNA]</scope>
</reference>
<dbReference type="Proteomes" id="UP000594454">
    <property type="component" value="Chromosome 4"/>
</dbReference>
<dbReference type="InterPro" id="IPR052377">
    <property type="entry name" value="Mitochondrial_ECH-domain"/>
</dbReference>
<dbReference type="EMBL" id="LR899012">
    <property type="protein sequence ID" value="CAD7087842.1"/>
    <property type="molecule type" value="Genomic_DNA"/>
</dbReference>